<evidence type="ECO:0000256" key="1">
    <source>
        <dbReference type="SAM" id="MobiDB-lite"/>
    </source>
</evidence>
<sequence length="555" mass="58717">TNGSFPQKQQQQTQEHRQEQRQHQHQRRFPEIEEAGEGEGEEPQQQQQRHRSHAHSNRHNRHNHHKPAVASTTNTATTTAPVVLLHGVGLGLLPYMDLIRRLLAAGLPVLLVEYKHVSLRLCSIIPSADDIAGVVVGLLDRLGVAQACVVAQSYGTFVASRLAQCHAARLQSLVMLDPVCFGMFLPHLLANFIYRKPRTTSLRTWIVDQALSFMSRDLHCAAAMCRRFYWSDLNLWPQDLPFRTLVAIAGQDQLIHVEAVMEFVRHYASKVLFHPQHTHAQLLVDSDWEQQIVADILSMASSGGGAAGAREVRRRLATPATPMSLLPPSSSLPLLQHRMRQRTDGGMVPVMTAAAAAAAKSPPPPVRPGVVRRRWTTTGAAGAGGSLAEEVSEAEAAIIRAAAAMAAPGVEATPTVGGLLEDEETLPPGPQGLTALAEALRAGIAKREGEEVPAAAAGTAGSLKAGMMAPAGPTEAAAAATLPLGAAGGGAAVGPPSPVVQRRLSGTTRLEACAKPWPGPLDRCHLELASAGLNKAMLIAGNGSGEGGGSSASGD</sequence>
<protein>
    <recommendedName>
        <fullName evidence="4">AB hydrolase-1 domain-containing protein</fullName>
    </recommendedName>
</protein>
<keyword evidence="3" id="KW-1185">Reference proteome</keyword>
<gene>
    <name evidence="2" type="ORF">Agub_g3690</name>
</gene>
<comment type="caution">
    <text evidence="2">The sequence shown here is derived from an EMBL/GenBank/DDBJ whole genome shotgun (WGS) entry which is preliminary data.</text>
</comment>
<accession>A0AAD3DLF6</accession>
<dbReference type="AlphaFoldDB" id="A0AAD3DLF6"/>
<dbReference type="SUPFAM" id="SSF53474">
    <property type="entry name" value="alpha/beta-Hydrolases"/>
    <property type="match status" value="1"/>
</dbReference>
<name>A0AAD3DLF6_9CHLO</name>
<evidence type="ECO:0008006" key="4">
    <source>
        <dbReference type="Google" id="ProtNLM"/>
    </source>
</evidence>
<feature type="compositionally biased region" description="Acidic residues" evidence="1">
    <location>
        <begin position="32"/>
        <end position="42"/>
    </location>
</feature>
<organism evidence="2 3">
    <name type="scientific">Astrephomene gubernaculifera</name>
    <dbReference type="NCBI Taxonomy" id="47775"/>
    <lineage>
        <taxon>Eukaryota</taxon>
        <taxon>Viridiplantae</taxon>
        <taxon>Chlorophyta</taxon>
        <taxon>core chlorophytes</taxon>
        <taxon>Chlorophyceae</taxon>
        <taxon>CS clade</taxon>
        <taxon>Chlamydomonadales</taxon>
        <taxon>Astrephomenaceae</taxon>
        <taxon>Astrephomene</taxon>
    </lineage>
</organism>
<dbReference type="Proteomes" id="UP001054857">
    <property type="component" value="Unassembled WGS sequence"/>
</dbReference>
<dbReference type="InterPro" id="IPR029058">
    <property type="entry name" value="AB_hydrolase_fold"/>
</dbReference>
<feature type="region of interest" description="Disordered" evidence="1">
    <location>
        <begin position="1"/>
        <end position="75"/>
    </location>
</feature>
<dbReference type="Gene3D" id="3.40.50.1820">
    <property type="entry name" value="alpha/beta hydrolase"/>
    <property type="match status" value="1"/>
</dbReference>
<feature type="non-terminal residue" evidence="2">
    <location>
        <position position="1"/>
    </location>
</feature>
<evidence type="ECO:0000313" key="2">
    <source>
        <dbReference type="EMBL" id="GFR42803.1"/>
    </source>
</evidence>
<feature type="compositionally biased region" description="Basic residues" evidence="1">
    <location>
        <begin position="48"/>
        <end position="67"/>
    </location>
</feature>
<evidence type="ECO:0000313" key="3">
    <source>
        <dbReference type="Proteomes" id="UP001054857"/>
    </source>
</evidence>
<reference evidence="2 3" key="1">
    <citation type="journal article" date="2021" name="Sci. Rep.">
        <title>Genome sequencing of the multicellular alga Astrephomene provides insights into convergent evolution of germ-soma differentiation.</title>
        <authorList>
            <person name="Yamashita S."/>
            <person name="Yamamoto K."/>
            <person name="Matsuzaki R."/>
            <person name="Suzuki S."/>
            <person name="Yamaguchi H."/>
            <person name="Hirooka S."/>
            <person name="Minakuchi Y."/>
            <person name="Miyagishima S."/>
            <person name="Kawachi M."/>
            <person name="Toyoda A."/>
            <person name="Nozaki H."/>
        </authorList>
    </citation>
    <scope>NUCLEOTIDE SEQUENCE [LARGE SCALE GENOMIC DNA]</scope>
    <source>
        <strain evidence="2 3">NIES-4017</strain>
    </source>
</reference>
<dbReference type="PANTHER" id="PTHR37471">
    <property type="entry name" value="UNNAMED PRODUCT"/>
    <property type="match status" value="1"/>
</dbReference>
<proteinExistence type="predicted"/>
<dbReference type="PANTHER" id="PTHR37471:SF1">
    <property type="entry name" value="AB HYDROLASE-1 DOMAIN-CONTAINING PROTEIN"/>
    <property type="match status" value="1"/>
</dbReference>
<dbReference type="EMBL" id="BMAR01000004">
    <property type="protein sequence ID" value="GFR42803.1"/>
    <property type="molecule type" value="Genomic_DNA"/>
</dbReference>